<evidence type="ECO:0000256" key="6">
    <source>
        <dbReference type="ARBA" id="ARBA00023004"/>
    </source>
</evidence>
<dbReference type="AlphaFoldDB" id="A0A803N353"/>
<reference evidence="11" key="1">
    <citation type="journal article" date="2017" name="Nature">
        <title>The genome of Chenopodium quinoa.</title>
        <authorList>
            <person name="Jarvis D.E."/>
            <person name="Ho Y.S."/>
            <person name="Lightfoot D.J."/>
            <person name="Schmoeckel S.M."/>
            <person name="Li B."/>
            <person name="Borm T.J.A."/>
            <person name="Ohyanagi H."/>
            <person name="Mineta K."/>
            <person name="Michell C.T."/>
            <person name="Saber N."/>
            <person name="Kharbatia N.M."/>
            <person name="Rupper R.R."/>
            <person name="Sharp A.R."/>
            <person name="Dally N."/>
            <person name="Boughton B.A."/>
            <person name="Woo Y.H."/>
            <person name="Gao G."/>
            <person name="Schijlen E.G.W.M."/>
            <person name="Guo X."/>
            <person name="Momin A.A."/>
            <person name="Negrao S."/>
            <person name="Al-Babili S."/>
            <person name="Gehring C."/>
            <person name="Roessner U."/>
            <person name="Jung C."/>
            <person name="Murphy K."/>
            <person name="Arold S.T."/>
            <person name="Gojobori T."/>
            <person name="van der Linden C.G."/>
            <person name="van Loo E.N."/>
            <person name="Jellen E.N."/>
            <person name="Maughan P.J."/>
            <person name="Tester M."/>
        </authorList>
    </citation>
    <scope>NUCLEOTIDE SEQUENCE [LARGE SCALE GENOMIC DNA]</scope>
    <source>
        <strain evidence="11">cv. PI 614886</strain>
    </source>
</reference>
<keyword evidence="3 8" id="KW-0349">Heme</keyword>
<organism evidence="11 12">
    <name type="scientific">Chenopodium quinoa</name>
    <name type="common">Quinoa</name>
    <dbReference type="NCBI Taxonomy" id="63459"/>
    <lineage>
        <taxon>Eukaryota</taxon>
        <taxon>Viridiplantae</taxon>
        <taxon>Streptophyta</taxon>
        <taxon>Embryophyta</taxon>
        <taxon>Tracheophyta</taxon>
        <taxon>Spermatophyta</taxon>
        <taxon>Magnoliopsida</taxon>
        <taxon>eudicotyledons</taxon>
        <taxon>Gunneridae</taxon>
        <taxon>Pentapetalae</taxon>
        <taxon>Caryophyllales</taxon>
        <taxon>Chenopodiaceae</taxon>
        <taxon>Chenopodioideae</taxon>
        <taxon>Atripliceae</taxon>
        <taxon>Chenopodium</taxon>
    </lineage>
</organism>
<dbReference type="PRINTS" id="PR00463">
    <property type="entry name" value="EP450I"/>
</dbReference>
<dbReference type="Gramene" id="AUR62039655-RA">
    <property type="protein sequence ID" value="AUR62039655-RA:cds"/>
    <property type="gene ID" value="AUR62039655"/>
</dbReference>
<evidence type="ECO:0000256" key="4">
    <source>
        <dbReference type="ARBA" id="ARBA00022723"/>
    </source>
</evidence>
<comment type="cofactor">
    <cofactor evidence="1 8">
        <name>heme</name>
        <dbReference type="ChEBI" id="CHEBI:30413"/>
    </cofactor>
</comment>
<keyword evidence="5 9" id="KW-0560">Oxidoreductase</keyword>
<evidence type="ECO:0008006" key="13">
    <source>
        <dbReference type="Google" id="ProtNLM"/>
    </source>
</evidence>
<reference evidence="11" key="2">
    <citation type="submission" date="2021-03" db="UniProtKB">
        <authorList>
            <consortium name="EnsemblPlants"/>
        </authorList>
    </citation>
    <scope>IDENTIFICATION</scope>
</reference>
<proteinExistence type="inferred from homology"/>
<feature type="compositionally biased region" description="Polar residues" evidence="10">
    <location>
        <begin position="77"/>
        <end position="88"/>
    </location>
</feature>
<dbReference type="SUPFAM" id="SSF48264">
    <property type="entry name" value="Cytochrome P450"/>
    <property type="match status" value="1"/>
</dbReference>
<feature type="compositionally biased region" description="Low complexity" evidence="10">
    <location>
        <begin position="140"/>
        <end position="151"/>
    </location>
</feature>
<dbReference type="InterPro" id="IPR001128">
    <property type="entry name" value="Cyt_P450"/>
</dbReference>
<dbReference type="CDD" id="cd11076">
    <property type="entry name" value="CYP78"/>
    <property type="match status" value="1"/>
</dbReference>
<dbReference type="GO" id="GO:0020037">
    <property type="term" value="F:heme binding"/>
    <property type="evidence" value="ECO:0007669"/>
    <property type="project" value="InterPro"/>
</dbReference>
<dbReference type="GO" id="GO:0004497">
    <property type="term" value="F:monooxygenase activity"/>
    <property type="evidence" value="ECO:0007669"/>
    <property type="project" value="UniProtKB-KW"/>
</dbReference>
<evidence type="ECO:0000256" key="9">
    <source>
        <dbReference type="RuleBase" id="RU000461"/>
    </source>
</evidence>
<dbReference type="PRINTS" id="PR00385">
    <property type="entry name" value="P450"/>
</dbReference>
<dbReference type="EnsemblPlants" id="AUR62039655-RA">
    <property type="protein sequence ID" value="AUR62039655-RA:cds"/>
    <property type="gene ID" value="AUR62039655"/>
</dbReference>
<feature type="region of interest" description="Disordered" evidence="10">
    <location>
        <begin position="71"/>
        <end position="113"/>
    </location>
</feature>
<evidence type="ECO:0000313" key="11">
    <source>
        <dbReference type="EnsemblPlants" id="AUR62039655-RA:cds"/>
    </source>
</evidence>
<keyword evidence="6 8" id="KW-0408">Iron</keyword>
<dbReference type="InterPro" id="IPR051996">
    <property type="entry name" value="Cytochrome_P450_78A"/>
</dbReference>
<evidence type="ECO:0000256" key="7">
    <source>
        <dbReference type="ARBA" id="ARBA00023033"/>
    </source>
</evidence>
<accession>A0A803N353</accession>
<dbReference type="PANTHER" id="PTHR47946">
    <property type="entry name" value="CYTOCHROME P450 78A7-RELATED"/>
    <property type="match status" value="1"/>
</dbReference>
<dbReference type="InterPro" id="IPR002401">
    <property type="entry name" value="Cyt_P450_E_grp-I"/>
</dbReference>
<evidence type="ECO:0000256" key="2">
    <source>
        <dbReference type="ARBA" id="ARBA00010617"/>
    </source>
</evidence>
<dbReference type="Proteomes" id="UP000596660">
    <property type="component" value="Unplaced"/>
</dbReference>
<feature type="region of interest" description="Disordered" evidence="10">
    <location>
        <begin position="139"/>
        <end position="174"/>
    </location>
</feature>
<evidence type="ECO:0000256" key="1">
    <source>
        <dbReference type="ARBA" id="ARBA00001971"/>
    </source>
</evidence>
<dbReference type="GO" id="GO:0016705">
    <property type="term" value="F:oxidoreductase activity, acting on paired donors, with incorporation or reduction of molecular oxygen"/>
    <property type="evidence" value="ECO:0007669"/>
    <property type="project" value="InterPro"/>
</dbReference>
<evidence type="ECO:0000256" key="10">
    <source>
        <dbReference type="SAM" id="MobiDB-lite"/>
    </source>
</evidence>
<evidence type="ECO:0000256" key="8">
    <source>
        <dbReference type="PIRSR" id="PIRSR602401-1"/>
    </source>
</evidence>
<dbReference type="Pfam" id="PF00067">
    <property type="entry name" value="p450"/>
    <property type="match status" value="1"/>
</dbReference>
<dbReference type="InterPro" id="IPR036396">
    <property type="entry name" value="Cyt_P450_sf"/>
</dbReference>
<dbReference type="GO" id="GO:0005506">
    <property type="term" value="F:iron ion binding"/>
    <property type="evidence" value="ECO:0007669"/>
    <property type="project" value="InterPro"/>
</dbReference>
<dbReference type="Gene3D" id="1.10.630.10">
    <property type="entry name" value="Cytochrome P450"/>
    <property type="match status" value="1"/>
</dbReference>
<keyword evidence="12" id="KW-1185">Reference proteome</keyword>
<dbReference type="InterPro" id="IPR017972">
    <property type="entry name" value="Cyt_P450_CS"/>
</dbReference>
<protein>
    <recommendedName>
        <fullName evidence="13">Cytochrome P450</fullName>
    </recommendedName>
</protein>
<dbReference type="PROSITE" id="PS00086">
    <property type="entry name" value="CYTOCHROME_P450"/>
    <property type="match status" value="1"/>
</dbReference>
<feature type="binding site" description="axial binding residue" evidence="8">
    <location>
        <position position="612"/>
    </location>
    <ligand>
        <name>heme</name>
        <dbReference type="ChEBI" id="CHEBI:30413"/>
    </ligand>
    <ligandPart>
        <name>Fe</name>
        <dbReference type="ChEBI" id="CHEBI:18248"/>
    </ligandPart>
</feature>
<comment type="similarity">
    <text evidence="2 9">Belongs to the cytochrome P450 family.</text>
</comment>
<dbReference type="PANTHER" id="PTHR47946:SF14">
    <property type="entry name" value="CYTOCHROME P450 FAMILY PROTEIN"/>
    <property type="match status" value="1"/>
</dbReference>
<evidence type="ECO:0000256" key="5">
    <source>
        <dbReference type="ARBA" id="ARBA00023002"/>
    </source>
</evidence>
<name>A0A803N353_CHEQI</name>
<keyword evidence="4 8" id="KW-0479">Metal-binding</keyword>
<evidence type="ECO:0000256" key="3">
    <source>
        <dbReference type="ARBA" id="ARBA00022617"/>
    </source>
</evidence>
<evidence type="ECO:0000313" key="12">
    <source>
        <dbReference type="Proteomes" id="UP000596660"/>
    </source>
</evidence>
<sequence length="668" mass="73867">MRGTTDIGLVYGNGRECLVTGYSDSDYAADVDTRSFPLPHSPKLQNPNFFLLLLISSRSSSFSPSLPVLPPSLPGATRQQSAERQNTVAAAAHQPLTQQASRPTVVRHNTDSPHSRVSVLAVYTYYTMSLESFWKRAGKSQKSSTCSSPSSRDPPIEEHVSPNDDEVPIAATIPPPENTGGLAWSLSAVKNNRSGNGKSASAIPGPTGLPLVGLGHVFASEKTHRILSSVATSLKATPLMAFSVGLTRFVIASEPETAKEILNSSEFADRPIKESAYELLFNRAMGFAPFGDYWRNLRRISATYLFSPRRISNFGGFRQEIGNKMVSQINTLMGEEGNVEIKNVLHFGSLNNVMMSVFGKSYDFFGKRTEEADNLEELVKEGYELLGIFNWGDHFTPLRWLDLQGVRRRCKNLVGKVNKYVGNVIEEHRALRSEKVDDDSKDFVDVLLDLEDGENKLSDSDMIALLWEMIFRGTDTVAILLEWTLARMVVHPDIQAKAQAEIDSVVGANRQVADSDLPNLPYLQAILKETLRVHPPGPLLSWARLSIHDTHVGPHFVPAGTTAMVNMYAITHDEKIWSDPNEFKPERFMEEDVPIMGSDLRLAPFGAGRRVCPGKAMGMATAQLWLAQMLQNFKWVPTEDGVDLTECLKLSMEMKSSLVCKAVPRISA</sequence>
<keyword evidence="7 9" id="KW-0503">Monooxygenase</keyword>